<feature type="transmembrane region" description="Helical" evidence="10">
    <location>
        <begin position="161"/>
        <end position="183"/>
    </location>
</feature>
<evidence type="ECO:0000256" key="2">
    <source>
        <dbReference type="ARBA" id="ARBA00022448"/>
    </source>
</evidence>
<evidence type="ECO:0000256" key="3">
    <source>
        <dbReference type="ARBA" id="ARBA00022475"/>
    </source>
</evidence>
<dbReference type="EMBL" id="BJTG01000002">
    <property type="protein sequence ID" value="GEJ56033.1"/>
    <property type="molecule type" value="Genomic_DNA"/>
</dbReference>
<evidence type="ECO:0000256" key="8">
    <source>
        <dbReference type="ARBA" id="ARBA00035655"/>
    </source>
</evidence>
<feature type="transmembrane region" description="Helical" evidence="10">
    <location>
        <begin position="93"/>
        <end position="111"/>
    </location>
</feature>
<evidence type="ECO:0000256" key="10">
    <source>
        <dbReference type="SAM" id="Phobius"/>
    </source>
</evidence>
<protein>
    <recommendedName>
        <fullName evidence="13">Sulphur transport domain-containing protein</fullName>
    </recommendedName>
</protein>
<keyword evidence="5 10" id="KW-0812">Transmembrane</keyword>
<evidence type="ECO:0008006" key="13">
    <source>
        <dbReference type="Google" id="ProtNLM"/>
    </source>
</evidence>
<keyword evidence="3" id="KW-1003">Cell membrane</keyword>
<name>A0A7I9VHZ8_9BACT</name>
<dbReference type="Proteomes" id="UP000503640">
    <property type="component" value="Unassembled WGS sequence"/>
</dbReference>
<keyword evidence="12" id="KW-1185">Reference proteome</keyword>
<keyword evidence="7 10" id="KW-0472">Membrane</keyword>
<dbReference type="GO" id="GO:0005886">
    <property type="term" value="C:plasma membrane"/>
    <property type="evidence" value="ECO:0007669"/>
    <property type="project" value="UniProtKB-SubCell"/>
</dbReference>
<gene>
    <name evidence="11" type="ORF">AMYX_07740</name>
</gene>
<dbReference type="PANTHER" id="PTHR30574:SF1">
    <property type="entry name" value="SULPHUR TRANSPORT DOMAIN-CONTAINING PROTEIN"/>
    <property type="match status" value="1"/>
</dbReference>
<evidence type="ECO:0000256" key="7">
    <source>
        <dbReference type="ARBA" id="ARBA00023136"/>
    </source>
</evidence>
<keyword evidence="2" id="KW-0813">Transport</keyword>
<dbReference type="AlphaFoldDB" id="A0A7I9VHZ8"/>
<accession>A0A7I9VHZ8</accession>
<evidence type="ECO:0000256" key="9">
    <source>
        <dbReference type="SAM" id="MobiDB-lite"/>
    </source>
</evidence>
<evidence type="ECO:0000256" key="1">
    <source>
        <dbReference type="ARBA" id="ARBA00004429"/>
    </source>
</evidence>
<evidence type="ECO:0000313" key="11">
    <source>
        <dbReference type="EMBL" id="GEJ56033.1"/>
    </source>
</evidence>
<proteinExistence type="inferred from homology"/>
<dbReference type="PANTHER" id="PTHR30574">
    <property type="entry name" value="INNER MEMBRANE PROTEIN YEDE"/>
    <property type="match status" value="1"/>
</dbReference>
<keyword evidence="4" id="KW-0997">Cell inner membrane</keyword>
<organism evidence="11 12">
    <name type="scientific">Anaeromyxobacter diazotrophicus</name>
    <dbReference type="NCBI Taxonomy" id="2590199"/>
    <lineage>
        <taxon>Bacteria</taxon>
        <taxon>Pseudomonadati</taxon>
        <taxon>Myxococcota</taxon>
        <taxon>Myxococcia</taxon>
        <taxon>Myxococcales</taxon>
        <taxon>Cystobacterineae</taxon>
        <taxon>Anaeromyxobacteraceae</taxon>
        <taxon>Anaeromyxobacter</taxon>
    </lineage>
</organism>
<comment type="similarity">
    <text evidence="8">Belongs to the TsuA/YedE (TC 9.B.102) family.</text>
</comment>
<keyword evidence="6 10" id="KW-1133">Transmembrane helix</keyword>
<evidence type="ECO:0000256" key="4">
    <source>
        <dbReference type="ARBA" id="ARBA00022519"/>
    </source>
</evidence>
<feature type="transmembrane region" description="Helical" evidence="10">
    <location>
        <begin position="132"/>
        <end position="149"/>
    </location>
</feature>
<reference evidence="12" key="1">
    <citation type="journal article" date="2020" name="Appl. Environ. Microbiol.">
        <title>Diazotrophic Anaeromyxobacter Isolates from Soils.</title>
        <authorList>
            <person name="Masuda Y."/>
            <person name="Yamanaka H."/>
            <person name="Xu Z.X."/>
            <person name="Shiratori Y."/>
            <person name="Aono T."/>
            <person name="Amachi S."/>
            <person name="Senoo K."/>
            <person name="Itoh H."/>
        </authorList>
    </citation>
    <scope>NUCLEOTIDE SEQUENCE [LARGE SCALE GENOMIC DNA]</scope>
    <source>
        <strain evidence="12">R267</strain>
    </source>
</reference>
<dbReference type="RefSeq" id="WP_176063151.1">
    <property type="nucleotide sequence ID" value="NZ_BJTG01000002.1"/>
</dbReference>
<comment type="subcellular location">
    <subcellularLocation>
        <location evidence="1">Cell inner membrane</location>
        <topology evidence="1">Multi-pass membrane protein</topology>
    </subcellularLocation>
</comment>
<sequence>MARADSGARPAPRRGEGAGARAPDPDRFWNPYLAGVALGLVLLASFVVMGHGLGASGASLRFGVAALGALAPRAVEAAPSLLRAEAGGHPLDFWLVFELAGLLLGGLVAAYTSGRLKVEVAKGPACRPAARLGLALLGGFLMGAAARATRGCTSGQALSGGALLSAGSWLFMIAVFAGGYALAPFVRREWR</sequence>
<evidence type="ECO:0000256" key="5">
    <source>
        <dbReference type="ARBA" id="ARBA00022692"/>
    </source>
</evidence>
<evidence type="ECO:0000256" key="6">
    <source>
        <dbReference type="ARBA" id="ARBA00022989"/>
    </source>
</evidence>
<comment type="caution">
    <text evidence="11">The sequence shown here is derived from an EMBL/GenBank/DDBJ whole genome shotgun (WGS) entry which is preliminary data.</text>
</comment>
<dbReference type="Pfam" id="PF04143">
    <property type="entry name" value="Sulf_transp"/>
    <property type="match status" value="1"/>
</dbReference>
<dbReference type="InterPro" id="IPR007272">
    <property type="entry name" value="Sulf_transp_TsuA/YedE"/>
</dbReference>
<feature type="region of interest" description="Disordered" evidence="9">
    <location>
        <begin position="1"/>
        <end position="22"/>
    </location>
</feature>
<feature type="transmembrane region" description="Helical" evidence="10">
    <location>
        <begin position="32"/>
        <end position="50"/>
    </location>
</feature>
<evidence type="ECO:0000313" key="12">
    <source>
        <dbReference type="Proteomes" id="UP000503640"/>
    </source>
</evidence>